<evidence type="ECO:0000313" key="3">
    <source>
        <dbReference type="Proteomes" id="UP001280581"/>
    </source>
</evidence>
<dbReference type="Proteomes" id="UP001280581">
    <property type="component" value="Unassembled WGS sequence"/>
</dbReference>
<feature type="region of interest" description="Disordered" evidence="1">
    <location>
        <begin position="215"/>
        <end position="262"/>
    </location>
</feature>
<reference evidence="2 3" key="1">
    <citation type="submission" date="2021-02" db="EMBL/GenBank/DDBJ databases">
        <title>Genome assembly of Pseudopithomyces chartarum.</title>
        <authorList>
            <person name="Jauregui R."/>
            <person name="Singh J."/>
            <person name="Voisey C."/>
        </authorList>
    </citation>
    <scope>NUCLEOTIDE SEQUENCE [LARGE SCALE GENOMIC DNA]</scope>
    <source>
        <strain evidence="2 3">AGR01</strain>
    </source>
</reference>
<keyword evidence="3" id="KW-1185">Reference proteome</keyword>
<evidence type="ECO:0000313" key="2">
    <source>
        <dbReference type="EMBL" id="KAK3215039.1"/>
    </source>
</evidence>
<feature type="region of interest" description="Disordered" evidence="1">
    <location>
        <begin position="145"/>
        <end position="189"/>
    </location>
</feature>
<name>A0AAN6M5L4_9PLEO</name>
<evidence type="ECO:0008006" key="4">
    <source>
        <dbReference type="Google" id="ProtNLM"/>
    </source>
</evidence>
<dbReference type="EMBL" id="WVTA01000003">
    <property type="protein sequence ID" value="KAK3215039.1"/>
    <property type="molecule type" value="Genomic_DNA"/>
</dbReference>
<gene>
    <name evidence="2" type="ORF">GRF29_19g2025503</name>
</gene>
<organism evidence="2 3">
    <name type="scientific">Pseudopithomyces chartarum</name>
    <dbReference type="NCBI Taxonomy" id="1892770"/>
    <lineage>
        <taxon>Eukaryota</taxon>
        <taxon>Fungi</taxon>
        <taxon>Dikarya</taxon>
        <taxon>Ascomycota</taxon>
        <taxon>Pezizomycotina</taxon>
        <taxon>Dothideomycetes</taxon>
        <taxon>Pleosporomycetidae</taxon>
        <taxon>Pleosporales</taxon>
        <taxon>Massarineae</taxon>
        <taxon>Didymosphaeriaceae</taxon>
        <taxon>Pseudopithomyces</taxon>
    </lineage>
</organism>
<feature type="compositionally biased region" description="Acidic residues" evidence="1">
    <location>
        <begin position="729"/>
        <end position="740"/>
    </location>
</feature>
<feature type="compositionally biased region" description="Basic and acidic residues" evidence="1">
    <location>
        <begin position="167"/>
        <end position="176"/>
    </location>
</feature>
<dbReference type="AlphaFoldDB" id="A0AAN6M5L4"/>
<comment type="caution">
    <text evidence="2">The sequence shown here is derived from an EMBL/GenBank/DDBJ whole genome shotgun (WGS) entry which is preliminary data.</text>
</comment>
<evidence type="ECO:0000256" key="1">
    <source>
        <dbReference type="SAM" id="MobiDB-lite"/>
    </source>
</evidence>
<feature type="compositionally biased region" description="Basic and acidic residues" evidence="1">
    <location>
        <begin position="244"/>
        <end position="254"/>
    </location>
</feature>
<accession>A0AAN6M5L4</accession>
<proteinExistence type="predicted"/>
<feature type="region of interest" description="Disordered" evidence="1">
    <location>
        <begin position="720"/>
        <end position="750"/>
    </location>
</feature>
<feature type="region of interest" description="Disordered" evidence="1">
    <location>
        <begin position="31"/>
        <end position="106"/>
    </location>
</feature>
<feature type="region of interest" description="Disordered" evidence="1">
    <location>
        <begin position="300"/>
        <end position="320"/>
    </location>
</feature>
<sequence length="771" mass="84977">MADNEQQALILPDLELAHGIDSMDLAIEEAGSGGVVETSDPQQGRGIAAEFPDREDMQEEDSLSPKLSESFKGKKKFQQLNCVDNGDVGDIPTPSPTKKPRISSIFGGPIDELDEVQVTPKTTDMGIGLRMTSLSLDHQADESEVYNDIPHRSIIPGPNPDLVDGNEPDRPLDSSHEGGSGDQADILTCSGDPGPVKCYELRRNVNRLGAESTHIDFDQSGDYDPVEEARSRSSRAAVAKRTKKPQEAKKDNGKNRRFSGKGNDVLISDQDIGFKGIVKLFFKAMDSVLGITGGVDRTPYSQRASHTRVPDPAGEENDLTGHPVARGCKQCRLEDIECSMISDGRYPCSSCQNGKTECQRIIDITATERCERCEWYGQHGSFENAKDKVYVYVVLLDQTAYRMGLSVNLEQHATDALKQAAFIAKRSLPRDISPTASTSIKFFIAKIGTGQTAPTVERRSDKEQATEENTTTAKPTLLEKIALECSTTGPGFFSPEDIAYMRHERSSQEDETEEPEPEEPVMMTDMAGHHGLLTKIKTSFAHPMVFSVVPNPDAVQDCNFCEIPVFGMVGHFEREVAVIHWENGLGYTEIMNGHREDHGPTTMCETCAYQRLQIMMCPDHRLHKMMVENELDFDSAAEELIITEGRTAGMQQQLQRWCSMCFSLATHMCCTSQPSVSAGEEGDDQAELEGCGLRLCGECAHKLVQVYDNSVDTMATVFDEISKPREKDNDDDSEIDEETPTEANEQSSVRADVGLLRMDGLLMNMVKSMGG</sequence>
<protein>
    <recommendedName>
        <fullName evidence="4">Zn(2)-C6 fungal-type domain-containing protein</fullName>
    </recommendedName>
</protein>